<organism evidence="2">
    <name type="scientific">Brachypodium distachyon</name>
    <name type="common">Purple false brome</name>
    <name type="synonym">Trachynia distachya</name>
    <dbReference type="NCBI Taxonomy" id="15368"/>
    <lineage>
        <taxon>Eukaryota</taxon>
        <taxon>Viridiplantae</taxon>
        <taxon>Streptophyta</taxon>
        <taxon>Embryophyta</taxon>
        <taxon>Tracheophyta</taxon>
        <taxon>Spermatophyta</taxon>
        <taxon>Magnoliopsida</taxon>
        <taxon>Liliopsida</taxon>
        <taxon>Poales</taxon>
        <taxon>Poaceae</taxon>
        <taxon>BOP clade</taxon>
        <taxon>Pooideae</taxon>
        <taxon>Stipodae</taxon>
        <taxon>Brachypodieae</taxon>
        <taxon>Brachypodium</taxon>
    </lineage>
</organism>
<sequence>MPLEDGGPHPSDDGFDSDLHRLRPNQRWQSYYHEEQHRRGDHTVDAEVYDDSGDLSPCASDGDHAP</sequence>
<keyword evidence="4" id="KW-1185">Reference proteome</keyword>
<dbReference type="EMBL" id="CM000880">
    <property type="protein sequence ID" value="PNT76225.1"/>
    <property type="molecule type" value="Genomic_DNA"/>
</dbReference>
<evidence type="ECO:0000313" key="4">
    <source>
        <dbReference type="Proteomes" id="UP000008810"/>
    </source>
</evidence>
<dbReference type="EnsemblPlants" id="PNT76225">
    <property type="protein sequence ID" value="PNT76225"/>
    <property type="gene ID" value="BRADI_1g45987v3"/>
</dbReference>
<dbReference type="Gramene" id="PNT76225">
    <property type="protein sequence ID" value="PNT76225"/>
    <property type="gene ID" value="BRADI_1g45987v3"/>
</dbReference>
<name>A0A2K2DPL9_BRADI</name>
<evidence type="ECO:0000313" key="2">
    <source>
        <dbReference type="EMBL" id="PNT76225.1"/>
    </source>
</evidence>
<accession>A0A2K2DPL9</accession>
<dbReference type="AlphaFoldDB" id="A0A2K2DPL9"/>
<protein>
    <submittedName>
        <fullName evidence="2 3">Uncharacterized protein</fullName>
    </submittedName>
</protein>
<feature type="compositionally biased region" description="Basic and acidic residues" evidence="1">
    <location>
        <begin position="1"/>
        <end position="21"/>
    </location>
</feature>
<reference evidence="2" key="2">
    <citation type="submission" date="2017-06" db="EMBL/GenBank/DDBJ databases">
        <title>WGS assembly of Brachypodium distachyon.</title>
        <authorList>
            <consortium name="The International Brachypodium Initiative"/>
            <person name="Lucas S."/>
            <person name="Harmon-Smith M."/>
            <person name="Lail K."/>
            <person name="Tice H."/>
            <person name="Grimwood J."/>
            <person name="Bruce D."/>
            <person name="Barry K."/>
            <person name="Shu S."/>
            <person name="Lindquist E."/>
            <person name="Wang M."/>
            <person name="Pitluck S."/>
            <person name="Vogel J.P."/>
            <person name="Garvin D.F."/>
            <person name="Mockler T.C."/>
            <person name="Schmutz J."/>
            <person name="Rokhsar D."/>
            <person name="Bevan M.W."/>
        </authorList>
    </citation>
    <scope>NUCLEOTIDE SEQUENCE</scope>
    <source>
        <strain evidence="2">Bd21</strain>
    </source>
</reference>
<evidence type="ECO:0000313" key="3">
    <source>
        <dbReference type="EnsemblPlants" id="PNT76225"/>
    </source>
</evidence>
<reference evidence="3" key="3">
    <citation type="submission" date="2018-08" db="UniProtKB">
        <authorList>
            <consortium name="EnsemblPlants"/>
        </authorList>
    </citation>
    <scope>IDENTIFICATION</scope>
    <source>
        <strain evidence="3">cv. Bd21</strain>
    </source>
</reference>
<feature type="region of interest" description="Disordered" evidence="1">
    <location>
        <begin position="1"/>
        <end position="66"/>
    </location>
</feature>
<gene>
    <name evidence="2" type="ORF">BRADI_1g45987v3</name>
</gene>
<proteinExistence type="predicted"/>
<dbReference type="Proteomes" id="UP000008810">
    <property type="component" value="Chromosome 1"/>
</dbReference>
<feature type="compositionally biased region" description="Basic and acidic residues" evidence="1">
    <location>
        <begin position="32"/>
        <end position="45"/>
    </location>
</feature>
<reference evidence="2 3" key="1">
    <citation type="journal article" date="2010" name="Nature">
        <title>Genome sequencing and analysis of the model grass Brachypodium distachyon.</title>
        <authorList>
            <consortium name="International Brachypodium Initiative"/>
        </authorList>
    </citation>
    <scope>NUCLEOTIDE SEQUENCE [LARGE SCALE GENOMIC DNA]</scope>
    <source>
        <strain evidence="2 3">Bd21</strain>
    </source>
</reference>
<evidence type="ECO:0000256" key="1">
    <source>
        <dbReference type="SAM" id="MobiDB-lite"/>
    </source>
</evidence>
<dbReference type="InParanoid" id="A0A2K2DPL9"/>